<dbReference type="EMBL" id="LJCR01000010">
    <property type="protein sequence ID" value="KPV54869.1"/>
    <property type="molecule type" value="Genomic_DNA"/>
</dbReference>
<proteinExistence type="predicted"/>
<accession>A0A0N8PT91</accession>
<sequence length="818" mass="89839">MKTLQKRIHTLVRQVLDSYDGAWLVWCDPRGDWLPLLQRVADDTRMGGFPLEPITGQTASEIGGPVARQRVQARIDAGESFVLLVAAAPDNLGWLWAHTLLAERIYVKSLREQLLEWGWRPQSLTMTDDELAVLARQGLQQDPTVWGGGGLQPDLPLLLEVLAGGATPESDQDLILELTIEQAGLPKIESPQDAQYLARWRTRALARLLVTQAYQAAPKLISDSNELLIAEGQRPMAMELLNRWLDSLRLSKGLPGAVLEADKIAALASQLTEATTRHSPFLSRAAEYAVFANTCARLAQKSGKELLQGIALIRDDLARHAQSFWGDGRDHPQAIPWGELLRLSHAAQLLLDAAPATEWSTPDDAIAWYVGGGWRLDQAGEELLRTLTRSTQELLQLIPPLRDAYRARWEKTLIQWSDIWAAAGCPNPPFSTAGAWVSSLLTSARATAILVVDALRYDLGATLTDQINQQEGAGRASVRPARAPLPSITALGMGLALPIAESALRAECVDKEWRLIEVATGANLSVAAERRLWLQQHNHVPADGMLSVGAVLSGEIPEPQPGRTRLLITDDTIDKLGHDDELELMGAGIALDRYRKAMVLLRDKGWRRILVVTDHGFIHWSGSADRSIAAPAAGAVYKSRRALGYPLNVELSGPRARAPGDQWQIVPAPGAASWSAYGGLGYFHGGASLQEWIIPCILVEWPLEARPVRAALQPLEHVLSVRPRVLVRVERGSMFVEDAIARRVDVVIRHAEQQTILFRSKETELTPDQDVVPIVLQKTPGVIADIDTPLRIQVRDILTEAVIAEGSSTLRIALDEWS</sequence>
<dbReference type="Pfam" id="PF08665">
    <property type="entry name" value="PglZ"/>
    <property type="match status" value="1"/>
</dbReference>
<name>A0A0N8PT91_9CHLR</name>
<dbReference type="Proteomes" id="UP000050509">
    <property type="component" value="Unassembled WGS sequence"/>
</dbReference>
<evidence type="ECO:0000313" key="1">
    <source>
        <dbReference type="EMBL" id="KPV54869.1"/>
    </source>
</evidence>
<organism evidence="1 2">
    <name type="scientific">Kouleothrix aurantiaca</name>
    <dbReference type="NCBI Taxonomy" id="186479"/>
    <lineage>
        <taxon>Bacteria</taxon>
        <taxon>Bacillati</taxon>
        <taxon>Chloroflexota</taxon>
        <taxon>Chloroflexia</taxon>
        <taxon>Chloroflexales</taxon>
        <taxon>Roseiflexineae</taxon>
        <taxon>Roseiflexaceae</taxon>
        <taxon>Kouleothrix</taxon>
    </lineage>
</organism>
<evidence type="ECO:0000313" key="2">
    <source>
        <dbReference type="Proteomes" id="UP000050509"/>
    </source>
</evidence>
<reference evidence="1 2" key="1">
    <citation type="submission" date="2015-09" db="EMBL/GenBank/DDBJ databases">
        <title>Draft genome sequence of Kouleothrix aurantiaca JCM 19913.</title>
        <authorList>
            <person name="Hemp J."/>
        </authorList>
    </citation>
    <scope>NUCLEOTIDE SEQUENCE [LARGE SCALE GENOMIC DNA]</scope>
    <source>
        <strain evidence="1 2">COM-B</strain>
    </source>
</reference>
<protein>
    <submittedName>
        <fullName evidence="1">Uncharacterized protein</fullName>
    </submittedName>
</protein>
<gene>
    <name evidence="1" type="ORF">SE17_01095</name>
</gene>
<comment type="caution">
    <text evidence="1">The sequence shown here is derived from an EMBL/GenBank/DDBJ whole genome shotgun (WGS) entry which is preliminary data.</text>
</comment>
<keyword evidence="2" id="KW-1185">Reference proteome</keyword>
<dbReference type="AlphaFoldDB" id="A0A0N8PT91"/>